<dbReference type="Proteomes" id="UP000799324">
    <property type="component" value="Unassembled WGS sequence"/>
</dbReference>
<protein>
    <submittedName>
        <fullName evidence="3">Uncharacterized protein</fullName>
    </submittedName>
</protein>
<dbReference type="EMBL" id="MU004301">
    <property type="protein sequence ID" value="KAF2660263.1"/>
    <property type="molecule type" value="Genomic_DNA"/>
</dbReference>
<evidence type="ECO:0000256" key="1">
    <source>
        <dbReference type="SAM" id="Coils"/>
    </source>
</evidence>
<evidence type="ECO:0000313" key="4">
    <source>
        <dbReference type="Proteomes" id="UP000799324"/>
    </source>
</evidence>
<organism evidence="3 4">
    <name type="scientific">Lophiostoma macrostomum CBS 122681</name>
    <dbReference type="NCBI Taxonomy" id="1314788"/>
    <lineage>
        <taxon>Eukaryota</taxon>
        <taxon>Fungi</taxon>
        <taxon>Dikarya</taxon>
        <taxon>Ascomycota</taxon>
        <taxon>Pezizomycotina</taxon>
        <taxon>Dothideomycetes</taxon>
        <taxon>Pleosporomycetidae</taxon>
        <taxon>Pleosporales</taxon>
        <taxon>Lophiostomataceae</taxon>
        <taxon>Lophiostoma</taxon>
    </lineage>
</organism>
<reference evidence="3" key="1">
    <citation type="journal article" date="2020" name="Stud. Mycol.">
        <title>101 Dothideomycetes genomes: a test case for predicting lifestyles and emergence of pathogens.</title>
        <authorList>
            <person name="Haridas S."/>
            <person name="Albert R."/>
            <person name="Binder M."/>
            <person name="Bloem J."/>
            <person name="Labutti K."/>
            <person name="Salamov A."/>
            <person name="Andreopoulos B."/>
            <person name="Baker S."/>
            <person name="Barry K."/>
            <person name="Bills G."/>
            <person name="Bluhm B."/>
            <person name="Cannon C."/>
            <person name="Castanera R."/>
            <person name="Culley D."/>
            <person name="Daum C."/>
            <person name="Ezra D."/>
            <person name="Gonzalez J."/>
            <person name="Henrissat B."/>
            <person name="Kuo A."/>
            <person name="Liang C."/>
            <person name="Lipzen A."/>
            <person name="Lutzoni F."/>
            <person name="Magnuson J."/>
            <person name="Mondo S."/>
            <person name="Nolan M."/>
            <person name="Ohm R."/>
            <person name="Pangilinan J."/>
            <person name="Park H.-J."/>
            <person name="Ramirez L."/>
            <person name="Alfaro M."/>
            <person name="Sun H."/>
            <person name="Tritt A."/>
            <person name="Yoshinaga Y."/>
            <person name="Zwiers L.-H."/>
            <person name="Turgeon B."/>
            <person name="Goodwin S."/>
            <person name="Spatafora J."/>
            <person name="Crous P."/>
            <person name="Grigoriev I."/>
        </authorList>
    </citation>
    <scope>NUCLEOTIDE SEQUENCE</scope>
    <source>
        <strain evidence="3">CBS 122681</strain>
    </source>
</reference>
<keyword evidence="1" id="KW-0175">Coiled coil</keyword>
<evidence type="ECO:0000313" key="3">
    <source>
        <dbReference type="EMBL" id="KAF2660263.1"/>
    </source>
</evidence>
<gene>
    <name evidence="3" type="ORF">K491DRAFT_675025</name>
</gene>
<feature type="coiled-coil region" evidence="1">
    <location>
        <begin position="164"/>
        <end position="198"/>
    </location>
</feature>
<keyword evidence="4" id="KW-1185">Reference proteome</keyword>
<name>A0A6A6TMU6_9PLEO</name>
<dbReference type="AlphaFoldDB" id="A0A6A6TMU6"/>
<feature type="region of interest" description="Disordered" evidence="2">
    <location>
        <begin position="285"/>
        <end position="435"/>
    </location>
</feature>
<sequence>MYHTTVVHSGVGAMPETGVPLAAVSTSFVTATTTSTAIVTQTVKELLEIKIREMPAALATGTSTCGVVLRPTITDYVEGLVGNITTPLQTLATKTLSAPSEIAEWLPVAGWLVAGGLLGVGIAQLSSHVFRKRFFKEVRQRVPIPADWNGPSWKLKAMLALYRVQRNADELSAARAQIAALQADLSEEREERLGLEKKLKRNDGSSVTTPAAARLGDNSARRCKTPIAGKGKWDDIPRTTPLSIRFDPGEMSVDIWLQVFKENREKPLIPPEVDIQAQLLEQMQAWSDEPEPEPEPEPLSLADELTGSERRAVGDYDYDADTVMASIEEESEVSEGHRTTAETTSTTPPKRKLKLDLDRIPDLGPSKSHMGRGRGRQSSSPSPSPSRRTRSRRSPSKGGESSQVARRSSRVGPHVAGSMSERVLARRSSSPQKGE</sequence>
<proteinExistence type="predicted"/>
<accession>A0A6A6TMU6</accession>
<evidence type="ECO:0000256" key="2">
    <source>
        <dbReference type="SAM" id="MobiDB-lite"/>
    </source>
</evidence>